<dbReference type="AlphaFoldDB" id="A0A841GPH6"/>
<keyword evidence="7" id="KW-1185">Reference proteome</keyword>
<evidence type="ECO:0000259" key="5">
    <source>
        <dbReference type="Pfam" id="PF00535"/>
    </source>
</evidence>
<dbReference type="Proteomes" id="UP000582837">
    <property type="component" value="Unassembled WGS sequence"/>
</dbReference>
<dbReference type="RefSeq" id="WP_170037963.1">
    <property type="nucleotide sequence ID" value="NZ_JABDTL010000002.1"/>
</dbReference>
<feature type="domain" description="Glycosyltransferase 2-like" evidence="5">
    <location>
        <begin position="67"/>
        <end position="234"/>
    </location>
</feature>
<dbReference type="GO" id="GO:0016757">
    <property type="term" value="F:glycosyltransferase activity"/>
    <property type="evidence" value="ECO:0007669"/>
    <property type="project" value="UniProtKB-KW"/>
</dbReference>
<evidence type="ECO:0000256" key="2">
    <source>
        <dbReference type="ARBA" id="ARBA00022676"/>
    </source>
</evidence>
<keyword evidence="3 6" id="KW-0808">Transferase</keyword>
<comment type="similarity">
    <text evidence="1">Belongs to the glycosyltransferase 2 family.</text>
</comment>
<dbReference type="InterPro" id="IPR029044">
    <property type="entry name" value="Nucleotide-diphossugar_trans"/>
</dbReference>
<dbReference type="Pfam" id="PF00535">
    <property type="entry name" value="Glycos_transf_2"/>
    <property type="match status" value="1"/>
</dbReference>
<feature type="transmembrane region" description="Helical" evidence="4">
    <location>
        <begin position="386"/>
        <end position="409"/>
    </location>
</feature>
<keyword evidence="2" id="KW-0328">Glycosyltransferase</keyword>
<dbReference type="PANTHER" id="PTHR43630">
    <property type="entry name" value="POLY-BETA-1,6-N-ACETYL-D-GLUCOSAMINE SYNTHASE"/>
    <property type="match status" value="1"/>
</dbReference>
<dbReference type="PANTHER" id="PTHR43630:SF1">
    <property type="entry name" value="POLY-BETA-1,6-N-ACETYL-D-GLUCOSAMINE SYNTHASE"/>
    <property type="match status" value="1"/>
</dbReference>
<comment type="caution">
    <text evidence="6">The sequence shown here is derived from an EMBL/GenBank/DDBJ whole genome shotgun (WGS) entry which is preliminary data.</text>
</comment>
<dbReference type="Gene3D" id="3.90.550.10">
    <property type="entry name" value="Spore Coat Polysaccharide Biosynthesis Protein SpsA, Chain A"/>
    <property type="match status" value="1"/>
</dbReference>
<proteinExistence type="inferred from homology"/>
<keyword evidence="4" id="KW-0472">Membrane</keyword>
<dbReference type="SUPFAM" id="SSF53448">
    <property type="entry name" value="Nucleotide-diphospho-sugar transferases"/>
    <property type="match status" value="1"/>
</dbReference>
<feature type="transmembrane region" description="Helical" evidence="4">
    <location>
        <begin position="16"/>
        <end position="38"/>
    </location>
</feature>
<dbReference type="CDD" id="cd06423">
    <property type="entry name" value="CESA_like"/>
    <property type="match status" value="1"/>
</dbReference>
<name>A0A841GPH6_9BACT</name>
<evidence type="ECO:0000313" key="6">
    <source>
        <dbReference type="EMBL" id="MBB6069262.1"/>
    </source>
</evidence>
<keyword evidence="4" id="KW-1133">Transmembrane helix</keyword>
<evidence type="ECO:0000313" key="7">
    <source>
        <dbReference type="Proteomes" id="UP000582837"/>
    </source>
</evidence>
<gene>
    <name evidence="6" type="ORF">HNQ61_000877</name>
</gene>
<evidence type="ECO:0000256" key="1">
    <source>
        <dbReference type="ARBA" id="ARBA00006739"/>
    </source>
</evidence>
<keyword evidence="4" id="KW-0812">Transmembrane</keyword>
<organism evidence="6 7">
    <name type="scientific">Longimicrobium terrae</name>
    <dbReference type="NCBI Taxonomy" id="1639882"/>
    <lineage>
        <taxon>Bacteria</taxon>
        <taxon>Pseudomonadati</taxon>
        <taxon>Gemmatimonadota</taxon>
        <taxon>Longimicrobiia</taxon>
        <taxon>Longimicrobiales</taxon>
        <taxon>Longimicrobiaceae</taxon>
        <taxon>Longimicrobium</taxon>
    </lineage>
</organism>
<evidence type="ECO:0000256" key="3">
    <source>
        <dbReference type="ARBA" id="ARBA00022679"/>
    </source>
</evidence>
<accession>A0A841GPH6</accession>
<reference evidence="6 7" key="1">
    <citation type="submission" date="2020-08" db="EMBL/GenBank/DDBJ databases">
        <title>Genomic Encyclopedia of Type Strains, Phase IV (KMG-IV): sequencing the most valuable type-strain genomes for metagenomic binning, comparative biology and taxonomic classification.</title>
        <authorList>
            <person name="Goeker M."/>
        </authorList>
    </citation>
    <scope>NUCLEOTIDE SEQUENCE [LARGE SCALE GENOMIC DNA]</scope>
    <source>
        <strain evidence="6 7">DSM 29007</strain>
    </source>
</reference>
<dbReference type="InterPro" id="IPR001173">
    <property type="entry name" value="Glyco_trans_2-like"/>
</dbReference>
<protein>
    <submittedName>
        <fullName evidence="6">Cellulose synthase/poly-beta-1,6-N-acetylglucosamine synthase-like glycosyltransferase</fullName>
    </submittedName>
</protein>
<sequence length="480" mass="53704">MTWYEITSLVLVRLEWVILIYFAFVNGWYLLLLISAGYEMREYVLLTRGRARWRLMGSRVAPSISMLAPAYNEAATISESVRGLLALYYPNLQVVVVNDGSKDATMEVLQDTFDLAPIHPIYQKRIPSQEVIGLYRSRLHPNLIVVDKRNGGKADALNAGLNLTTSELVCAIDADTLIEPDSLQRMVRPFLERRDVVAAGGTIRIANGSTVEAGRVSHARAPRRLLPGCQVVEYLRAFLFGRLGWNRLGGNLIISGAFGLFSRDAMLAAGGYEHATVGEDMELALRLRRIGYERKGPHQIAFVPDPVAWTEAPETAAVLGRQRDRWHRGLADVLWRHRGVMFNPRYGAMGLIVFPYFVLVELLAPIVEAVGLLGLVAGLTLGAINVPFAILFFLAAYGLGAVLTVMTLVMEEASFHRYEGFRDRMLLVGWAMVENLGYRQMTVWWRLRGIWKYLRGSKSWGSMERRGFGTTPLPPVKPAP</sequence>
<evidence type="ECO:0000256" key="4">
    <source>
        <dbReference type="SAM" id="Phobius"/>
    </source>
</evidence>
<feature type="transmembrane region" description="Helical" evidence="4">
    <location>
        <begin position="346"/>
        <end position="366"/>
    </location>
</feature>
<dbReference type="EMBL" id="JACHIA010000002">
    <property type="protein sequence ID" value="MBB6069262.1"/>
    <property type="molecule type" value="Genomic_DNA"/>
</dbReference>